<reference evidence="2 3" key="1">
    <citation type="submission" date="2018-06" db="EMBL/GenBank/DDBJ databases">
        <title>A transcriptomic atlas of mushroom development highlights an independent origin of complex multicellularity.</title>
        <authorList>
            <consortium name="DOE Joint Genome Institute"/>
            <person name="Krizsan K."/>
            <person name="Almasi E."/>
            <person name="Merenyi Z."/>
            <person name="Sahu N."/>
            <person name="Viragh M."/>
            <person name="Koszo T."/>
            <person name="Mondo S."/>
            <person name="Kiss B."/>
            <person name="Balint B."/>
            <person name="Kues U."/>
            <person name="Barry K."/>
            <person name="Hegedus J.C."/>
            <person name="Henrissat B."/>
            <person name="Johnson J."/>
            <person name="Lipzen A."/>
            <person name="Ohm R."/>
            <person name="Nagy I."/>
            <person name="Pangilinan J."/>
            <person name="Yan J."/>
            <person name="Xiong Y."/>
            <person name="Grigoriev I.V."/>
            <person name="Hibbett D.S."/>
            <person name="Nagy L.G."/>
        </authorList>
    </citation>
    <scope>NUCLEOTIDE SEQUENCE [LARGE SCALE GENOMIC DNA]</scope>
    <source>
        <strain evidence="2 3">SZMC22713</strain>
    </source>
</reference>
<evidence type="ECO:0008006" key="4">
    <source>
        <dbReference type="Google" id="ProtNLM"/>
    </source>
</evidence>
<dbReference type="AlphaFoldDB" id="A0A4Y7QHT2"/>
<feature type="region of interest" description="Disordered" evidence="1">
    <location>
        <begin position="163"/>
        <end position="183"/>
    </location>
</feature>
<accession>A0A4Y7QHT2</accession>
<gene>
    <name evidence="2" type="ORF">BD410DRAFT_783770</name>
</gene>
<sequence>MLNSTEFIKKVFTGKAFFSASVASATIQTWTKNGGNLAGSMVDEDGVDWFFCVGMNDPSLARFLRSGKIVFHAEWISAAARAQFPVPVAKYVLDGHFRALETRVKTVETPRQAALTGSDCSNTQSIPHYHLYSDIDKKQKTPSPLRIRKNKHRRLLSAPYVKPSTIPNVNEQATEGKNGKSQKRTIILPRGPDCAPLTFEIETIPPFPPKPSHTTAHSRKPLGIPSNIWQNLGLGDAQNENNINNPHTISVADTVRALSVVPTSDLTFFVPGEVHLAREFVYVGVDRRKTI</sequence>
<organism evidence="2 3">
    <name type="scientific">Rickenella mellea</name>
    <dbReference type="NCBI Taxonomy" id="50990"/>
    <lineage>
        <taxon>Eukaryota</taxon>
        <taxon>Fungi</taxon>
        <taxon>Dikarya</taxon>
        <taxon>Basidiomycota</taxon>
        <taxon>Agaricomycotina</taxon>
        <taxon>Agaricomycetes</taxon>
        <taxon>Hymenochaetales</taxon>
        <taxon>Rickenellaceae</taxon>
        <taxon>Rickenella</taxon>
    </lineage>
</organism>
<feature type="compositionally biased region" description="Polar residues" evidence="1">
    <location>
        <begin position="165"/>
        <end position="175"/>
    </location>
</feature>
<protein>
    <recommendedName>
        <fullName evidence="4">BRCT domain-containing protein</fullName>
    </recommendedName>
</protein>
<evidence type="ECO:0000313" key="3">
    <source>
        <dbReference type="Proteomes" id="UP000294933"/>
    </source>
</evidence>
<dbReference type="Proteomes" id="UP000294933">
    <property type="component" value="Unassembled WGS sequence"/>
</dbReference>
<evidence type="ECO:0000313" key="2">
    <source>
        <dbReference type="EMBL" id="TDL26662.1"/>
    </source>
</evidence>
<keyword evidence="3" id="KW-1185">Reference proteome</keyword>
<dbReference type="EMBL" id="ML170161">
    <property type="protein sequence ID" value="TDL26662.1"/>
    <property type="molecule type" value="Genomic_DNA"/>
</dbReference>
<evidence type="ECO:0000256" key="1">
    <source>
        <dbReference type="SAM" id="MobiDB-lite"/>
    </source>
</evidence>
<proteinExistence type="predicted"/>
<dbReference type="VEuPathDB" id="FungiDB:BD410DRAFT_783770"/>
<name>A0A4Y7QHT2_9AGAM</name>
<dbReference type="OrthoDB" id="3197870at2759"/>